<dbReference type="Pfam" id="PF04214">
    <property type="entry name" value="DUF411"/>
    <property type="match status" value="1"/>
</dbReference>
<gene>
    <name evidence="1" type="ORF">PMH09_00530</name>
</gene>
<evidence type="ECO:0000313" key="1">
    <source>
        <dbReference type="EMBL" id="MDJ1181666.1"/>
    </source>
</evidence>
<dbReference type="EMBL" id="JAQOSQ010000001">
    <property type="protein sequence ID" value="MDJ1181666.1"/>
    <property type="molecule type" value="Genomic_DNA"/>
</dbReference>
<accession>A0ABT7BR40</accession>
<organism evidence="1 2">
    <name type="scientific">Roseofilum casamattae BLCC-M143</name>
    <dbReference type="NCBI Taxonomy" id="3022442"/>
    <lineage>
        <taxon>Bacteria</taxon>
        <taxon>Bacillati</taxon>
        <taxon>Cyanobacteriota</taxon>
        <taxon>Cyanophyceae</taxon>
        <taxon>Desertifilales</taxon>
        <taxon>Desertifilaceae</taxon>
        <taxon>Roseofilum</taxon>
        <taxon>Roseofilum casamattae</taxon>
    </lineage>
</organism>
<dbReference type="Proteomes" id="UP001232992">
    <property type="component" value="Unassembled WGS sequence"/>
</dbReference>
<evidence type="ECO:0000313" key="2">
    <source>
        <dbReference type="Proteomes" id="UP001232992"/>
    </source>
</evidence>
<dbReference type="SUPFAM" id="SSF52833">
    <property type="entry name" value="Thioredoxin-like"/>
    <property type="match status" value="1"/>
</dbReference>
<proteinExistence type="predicted"/>
<dbReference type="InterPro" id="IPR007332">
    <property type="entry name" value="DUF411"/>
</dbReference>
<dbReference type="InterPro" id="IPR036249">
    <property type="entry name" value="Thioredoxin-like_sf"/>
</dbReference>
<keyword evidence="2" id="KW-1185">Reference proteome</keyword>
<name>A0ABT7BR40_9CYAN</name>
<sequence length="180" mass="19556">MKENFSLHRKKIAIAGISLAVILTATYGLTNRNAPDPVAAEIAPVSVATVSDSQLKMTIYRTPTCGCCEGWMQHMEEQNFEVSDRILSNDEIDSIREQHNLPKSLSSCHTAVINGYLVEGHVPAADVKQLIAQKPDIAGIAVPGMPIGTPGMEIGDRKESFEVLGFTSEGKISTFNSYTY</sequence>
<protein>
    <submittedName>
        <fullName evidence="1">DUF411 domain-containing protein</fullName>
    </submittedName>
</protein>
<dbReference type="RefSeq" id="WP_283756321.1">
    <property type="nucleotide sequence ID" value="NZ_JAQOSQ010000001.1"/>
</dbReference>
<comment type="caution">
    <text evidence="1">The sequence shown here is derived from an EMBL/GenBank/DDBJ whole genome shotgun (WGS) entry which is preliminary data.</text>
</comment>
<reference evidence="1 2" key="1">
    <citation type="submission" date="2023-01" db="EMBL/GenBank/DDBJ databases">
        <title>Novel diversity within Roseofilum (Cyanobacteria; Desertifilaceae) from marine benthic mats with descriptions of four novel species.</title>
        <authorList>
            <person name="Wang Y."/>
            <person name="Berthold D.E."/>
            <person name="Hu J."/>
            <person name="Lefler F.W."/>
            <person name="Laughinghouse H.D. IV."/>
        </authorList>
    </citation>
    <scope>NUCLEOTIDE SEQUENCE [LARGE SCALE GENOMIC DNA]</scope>
    <source>
        <strain evidence="1 2">BLCC-M143</strain>
    </source>
</reference>